<keyword evidence="1" id="KW-0732">Signal</keyword>
<comment type="caution">
    <text evidence="2">The sequence shown here is derived from an EMBL/GenBank/DDBJ whole genome shotgun (WGS) entry which is preliminary data.</text>
</comment>
<evidence type="ECO:0000313" key="2">
    <source>
        <dbReference type="EMBL" id="PSL49546.1"/>
    </source>
</evidence>
<name>A0A2P8HTJ4_CHINA</name>
<dbReference type="InterPro" id="IPR007298">
    <property type="entry name" value="Cu-R_lipoprotein_NlpE"/>
</dbReference>
<gene>
    <name evidence="2" type="ORF">CLV51_101880</name>
</gene>
<dbReference type="Pfam" id="PF04170">
    <property type="entry name" value="NlpE"/>
    <property type="match status" value="1"/>
</dbReference>
<keyword evidence="3" id="KW-1185">Reference proteome</keyword>
<dbReference type="PROSITE" id="PS51257">
    <property type="entry name" value="PROKAR_LIPOPROTEIN"/>
    <property type="match status" value="1"/>
</dbReference>
<evidence type="ECO:0000256" key="1">
    <source>
        <dbReference type="SAM" id="SignalP"/>
    </source>
</evidence>
<dbReference type="Gene3D" id="2.40.128.640">
    <property type="match status" value="1"/>
</dbReference>
<dbReference type="OrthoDB" id="5348860at2"/>
<feature type="signal peptide" evidence="1">
    <location>
        <begin position="1"/>
        <end position="18"/>
    </location>
</feature>
<dbReference type="RefSeq" id="WP_158266925.1">
    <property type="nucleotide sequence ID" value="NZ_PYAW01000001.1"/>
</dbReference>
<organism evidence="2 3">
    <name type="scientific">Chitinophaga niastensis</name>
    <dbReference type="NCBI Taxonomy" id="536980"/>
    <lineage>
        <taxon>Bacteria</taxon>
        <taxon>Pseudomonadati</taxon>
        <taxon>Bacteroidota</taxon>
        <taxon>Chitinophagia</taxon>
        <taxon>Chitinophagales</taxon>
        <taxon>Chitinophagaceae</taxon>
        <taxon>Chitinophaga</taxon>
    </lineage>
</organism>
<proteinExistence type="predicted"/>
<protein>
    <submittedName>
        <fullName evidence="2">Putative membrane protein</fullName>
    </submittedName>
</protein>
<dbReference type="AlphaFoldDB" id="A0A2P8HTJ4"/>
<evidence type="ECO:0000313" key="3">
    <source>
        <dbReference type="Proteomes" id="UP000240971"/>
    </source>
</evidence>
<accession>A0A2P8HTJ4</accession>
<dbReference type="Proteomes" id="UP000240971">
    <property type="component" value="Unassembled WGS sequence"/>
</dbReference>
<sequence length="246" mass="26911">MRTLILLSFLLATMAACNNNTSGNQAGSITRKTTPATTHITGTYQGTLPCADCPGMDFQVSLYDDHTFSELVSYQGRGQGIAEVENGTWKQVNDSTILLEKKKDTSYFLASEGRLLLLDTQGKRIEGVLASNYILKPIEGGDRRPMLAKKEKAGVKFTASGNEPFWDLEIDDKNIHFRTVNGDSLQATLPTAQPNTDSLKVFTAPNITVSIRNTVCSDDMSGLMRPITVQVQIKGKTYSGCGEYLK</sequence>
<feature type="chain" id="PRO_5015196043" evidence="1">
    <location>
        <begin position="19"/>
        <end position="246"/>
    </location>
</feature>
<dbReference type="EMBL" id="PYAW01000001">
    <property type="protein sequence ID" value="PSL49546.1"/>
    <property type="molecule type" value="Genomic_DNA"/>
</dbReference>
<reference evidence="2 3" key="1">
    <citation type="submission" date="2018-03" db="EMBL/GenBank/DDBJ databases">
        <title>Genomic Encyclopedia of Archaeal and Bacterial Type Strains, Phase II (KMG-II): from individual species to whole genera.</title>
        <authorList>
            <person name="Goeker M."/>
        </authorList>
    </citation>
    <scope>NUCLEOTIDE SEQUENCE [LARGE SCALE GENOMIC DNA]</scope>
    <source>
        <strain evidence="2 3">DSM 24859</strain>
    </source>
</reference>